<sequence>METRACSSCGCAIAEDDYLTGGSCPVCDNSGSNGGIVDNEGNPVSAYALWEMHLDEHPELLEKEQNVWGKSEPMNSEDDAEIPF</sequence>
<evidence type="ECO:0000313" key="1">
    <source>
        <dbReference type="EMBL" id="MDK9366447.1"/>
    </source>
</evidence>
<protein>
    <submittedName>
        <fullName evidence="1">Uncharacterized protein</fullName>
    </submittedName>
</protein>
<keyword evidence="2" id="KW-1185">Reference proteome</keyword>
<proteinExistence type="predicted"/>
<comment type="caution">
    <text evidence="1">The sequence shown here is derived from an EMBL/GenBank/DDBJ whole genome shotgun (WGS) entry which is preliminary data.</text>
</comment>
<evidence type="ECO:0000313" key="2">
    <source>
        <dbReference type="Proteomes" id="UP001223214"/>
    </source>
</evidence>
<dbReference type="AlphaFoldDB" id="A0AAP4FZI8"/>
<organism evidence="1 2">
    <name type="scientific">Lelliottia wanjuensis</name>
    <dbReference type="NCBI Taxonomy" id="3050585"/>
    <lineage>
        <taxon>Bacteria</taxon>
        <taxon>Pseudomonadati</taxon>
        <taxon>Pseudomonadota</taxon>
        <taxon>Gammaproteobacteria</taxon>
        <taxon>Enterobacterales</taxon>
        <taxon>Enterobacteriaceae</taxon>
        <taxon>Lelliottia</taxon>
    </lineage>
</organism>
<dbReference type="EMBL" id="JASSOM010000095">
    <property type="protein sequence ID" value="MDK9366447.1"/>
    <property type="molecule type" value="Genomic_DNA"/>
</dbReference>
<name>A0AAP4FZI8_9ENTR</name>
<gene>
    <name evidence="1" type="ORF">QQF32_24940</name>
</gene>
<dbReference type="Proteomes" id="UP001223214">
    <property type="component" value="Unassembled WGS sequence"/>
</dbReference>
<accession>A0AAP4FZI8</accession>
<reference evidence="1 2" key="1">
    <citation type="submission" date="2023-06" db="EMBL/GenBank/DDBJ databases">
        <title>Identification and characterization of antibiotic-resistant Gram-negative bacteria.</title>
        <authorList>
            <person name="Cho G.-S."/>
            <person name="Lee J."/>
            <person name="Tai E."/>
            <person name="Jeong S."/>
            <person name="Kim I."/>
            <person name="Kim B.-E."/>
            <person name="Jeong M.-I."/>
            <person name="Oh K.-K."/>
            <person name="Franz C.M.A.P."/>
        </authorList>
    </citation>
    <scope>NUCLEOTIDE SEQUENCE [LARGE SCALE GENOMIC DNA]</scope>
    <source>
        <strain evidence="1 2">V106_12</strain>
    </source>
</reference>
<dbReference type="RefSeq" id="WP_285150517.1">
    <property type="nucleotide sequence ID" value="NZ_JASSOM010000095.1"/>
</dbReference>